<comment type="caution">
    <text evidence="3">The sequence shown here is derived from an EMBL/GenBank/DDBJ whole genome shotgun (WGS) entry which is preliminary data.</text>
</comment>
<feature type="coiled-coil region" evidence="1">
    <location>
        <begin position="96"/>
        <end position="130"/>
    </location>
</feature>
<organism evidence="3 4">
    <name type="scientific">Apiotrichum porosum</name>
    <dbReference type="NCBI Taxonomy" id="105984"/>
    <lineage>
        <taxon>Eukaryota</taxon>
        <taxon>Fungi</taxon>
        <taxon>Dikarya</taxon>
        <taxon>Basidiomycota</taxon>
        <taxon>Agaricomycotina</taxon>
        <taxon>Tremellomycetes</taxon>
        <taxon>Trichosporonales</taxon>
        <taxon>Trichosporonaceae</taxon>
        <taxon>Apiotrichum</taxon>
    </lineage>
</organism>
<feature type="compositionally biased region" description="Low complexity" evidence="2">
    <location>
        <begin position="1"/>
        <end position="18"/>
    </location>
</feature>
<evidence type="ECO:0000256" key="1">
    <source>
        <dbReference type="SAM" id="Coils"/>
    </source>
</evidence>
<dbReference type="GeneID" id="39588686"/>
<protein>
    <submittedName>
        <fullName evidence="3">Uncharacterized protein</fullName>
    </submittedName>
</protein>
<evidence type="ECO:0000313" key="4">
    <source>
        <dbReference type="Proteomes" id="UP000279236"/>
    </source>
</evidence>
<evidence type="ECO:0000256" key="2">
    <source>
        <dbReference type="SAM" id="MobiDB-lite"/>
    </source>
</evidence>
<name>A0A427Y4D1_9TREE</name>
<dbReference type="RefSeq" id="XP_028478741.1">
    <property type="nucleotide sequence ID" value="XM_028619769.1"/>
</dbReference>
<keyword evidence="1" id="KW-0175">Coiled coil</keyword>
<keyword evidence="4" id="KW-1185">Reference proteome</keyword>
<gene>
    <name evidence="3" type="ORF">EHS24_004143</name>
</gene>
<reference evidence="3 4" key="1">
    <citation type="submission" date="2018-11" db="EMBL/GenBank/DDBJ databases">
        <title>Genome sequence of Apiotrichum porosum DSM 27194.</title>
        <authorList>
            <person name="Aliyu H."/>
            <person name="Gorte O."/>
            <person name="Ochsenreither K."/>
        </authorList>
    </citation>
    <scope>NUCLEOTIDE SEQUENCE [LARGE SCALE GENOMIC DNA]</scope>
    <source>
        <strain evidence="3 4">DSM 27194</strain>
    </source>
</reference>
<evidence type="ECO:0000313" key="3">
    <source>
        <dbReference type="EMBL" id="RSH85956.1"/>
    </source>
</evidence>
<dbReference type="EMBL" id="RSCE01000002">
    <property type="protein sequence ID" value="RSH85956.1"/>
    <property type="molecule type" value="Genomic_DNA"/>
</dbReference>
<dbReference type="STRING" id="105984.A0A427Y4D1"/>
<feature type="compositionally biased region" description="Pro residues" evidence="2">
    <location>
        <begin position="19"/>
        <end position="29"/>
    </location>
</feature>
<sequence length="275" mass="30907">MSSRLASLSTPQRSRSSPSPSPSPAPASPLKPLETTHHRMLKLVIGEVRNVINTWDEIILHDGMRAGKGCIDEGTEMDNILLLPEGPERPSIVPHIEEMVMARTNLQATLTKLERLLSKLAALIEQAEKVFFDACKTQTWDFVLSEPLWLSWTLENFGEWFTPVVWTSFMLWINNCSAYLPLLSSLTNAVDSLPPILSAHAAQLAELTALAGILLSPSTPFETSRIALERWRDLGRAGERWNIAHEWEEIVQLELAGPDPVFEEEEIKPKRRGKR</sequence>
<dbReference type="AlphaFoldDB" id="A0A427Y4D1"/>
<dbReference type="OrthoDB" id="17066at2759"/>
<feature type="region of interest" description="Disordered" evidence="2">
    <location>
        <begin position="1"/>
        <end position="33"/>
    </location>
</feature>
<dbReference type="Proteomes" id="UP000279236">
    <property type="component" value="Unassembled WGS sequence"/>
</dbReference>
<proteinExistence type="predicted"/>
<accession>A0A427Y4D1</accession>